<evidence type="ECO:0000313" key="17">
    <source>
        <dbReference type="Proteomes" id="UP001153709"/>
    </source>
</evidence>
<evidence type="ECO:0000256" key="4">
    <source>
        <dbReference type="ARBA" id="ARBA00004406"/>
    </source>
</evidence>
<dbReference type="PANTHER" id="PTHR24291:SF187">
    <property type="entry name" value="CYTOCHROME P450 4AE1-RELATED"/>
    <property type="match status" value="1"/>
</dbReference>
<dbReference type="InterPro" id="IPR050196">
    <property type="entry name" value="Cytochrome_P450_Monoox"/>
</dbReference>
<sequence length="891" mass="102951">MIMIPFTFAIIFFISLICFLIFAYIRQRALKDFPGPEPNLFFGNVYMIMFKPLYDYMDMLMELHDMYGPVLRVHDGPLSTALFIKDVKLIEHILSSTKLINKSRQYQWLHKWLSTGLLTSTGTKWKQRRKILTPAFHFSILENFVHVFETNGNVFIDLLKKEVDKPSVDITSFVALCTLDIICEAAMGIKLNSQVTKTSKYVRSVKEVCKIFGMRQYSIIHPSLYPLTLNYYVEKKAIKILHAHTDNIIEQRITERNKCVKDKDSVDEFNQKKRLAFLDLLLESTIDGKALTRLDIREEVDTFMFEGHDTTSSAISFALHSLANNPEVQQQAYEEQKYLFPDLKTAKPTVAHLNDMKYLELVIKETLRLYPSVPYIGRELTEDVEYDGKVLPKGLTVILFTFAVHRDPEYFPDPLKFDPGRFEDTRGTNPYIYTPFSAGPRNCIEYMDIMMELHDMYGPIIRIHDGPLSTALFIKDVKLIEHILSSTKLINKAKQYKLLHKWLSTGLLTSTGTKWKQRRKILTPAFHFSILENFVHVFETNGNVFIDLLKKEVDKPSVDITPFVALCTLDIICEAAMGIKLNSQVTKTSEYVRSVKEVCKIFGIRQYSIIHPFLYPLTLNYFVEKRAIKIIHAHTDSIIEQRIRERTKNGVYELSHKNDVDEFNQKKKLAFLDLLLESTIDEKPLTRLDIREEVDTFMFEGHDTTSSAISFALYSLANNPEIQQKAYEEQKSLLADLKTAKPTVAHLNDMRYLELVIKETLRLYPSVPYIGRELSEDVEYDGKVLPKGLNVVLFTFAVHRDPEYFPDPLKFDPQRFEDTRGTNPYIYTPFSAGPRNCIGQKFAILEMKSTISKVIRNFELYPSTSQNKLQLSPETILVSKNGVCISLKNRP</sequence>
<keyword evidence="9" id="KW-0492">Microsome</keyword>
<keyword evidence="15" id="KW-1133">Transmembrane helix</keyword>
<dbReference type="InterPro" id="IPR001128">
    <property type="entry name" value="Cyt_P450"/>
</dbReference>
<dbReference type="GO" id="GO:0005506">
    <property type="term" value="F:iron ion binding"/>
    <property type="evidence" value="ECO:0007669"/>
    <property type="project" value="InterPro"/>
</dbReference>
<dbReference type="PROSITE" id="PS00086">
    <property type="entry name" value="CYTOCHROME_P450"/>
    <property type="match status" value="1"/>
</dbReference>
<evidence type="ECO:0008006" key="18">
    <source>
        <dbReference type="Google" id="ProtNLM"/>
    </source>
</evidence>
<evidence type="ECO:0000256" key="8">
    <source>
        <dbReference type="ARBA" id="ARBA00022824"/>
    </source>
</evidence>
<dbReference type="InterPro" id="IPR036396">
    <property type="entry name" value="Cyt_P450_sf"/>
</dbReference>
<dbReference type="InterPro" id="IPR017972">
    <property type="entry name" value="Cyt_P450_CS"/>
</dbReference>
<keyword evidence="17" id="KW-1185">Reference proteome</keyword>
<comment type="similarity">
    <text evidence="5">Belongs to the cytochrome P450 family.</text>
</comment>
<keyword evidence="6 14" id="KW-0349">Heme</keyword>
<evidence type="ECO:0000256" key="12">
    <source>
        <dbReference type="ARBA" id="ARBA00023033"/>
    </source>
</evidence>
<evidence type="ECO:0000256" key="7">
    <source>
        <dbReference type="ARBA" id="ARBA00022723"/>
    </source>
</evidence>
<evidence type="ECO:0000313" key="16">
    <source>
        <dbReference type="EMBL" id="CAH1236634.1"/>
    </source>
</evidence>
<keyword evidence="8" id="KW-0256">Endoplasmic reticulum</keyword>
<dbReference type="Gene3D" id="1.10.630.10">
    <property type="entry name" value="Cytochrome P450"/>
    <property type="match status" value="2"/>
</dbReference>
<dbReference type="EMBL" id="OU898276">
    <property type="protein sequence ID" value="CAH1236634.1"/>
    <property type="molecule type" value="Genomic_DNA"/>
</dbReference>
<keyword evidence="11 14" id="KW-0408">Iron</keyword>
<dbReference type="CDD" id="cd20628">
    <property type="entry name" value="CYP4"/>
    <property type="match status" value="2"/>
</dbReference>
<evidence type="ECO:0000256" key="10">
    <source>
        <dbReference type="ARBA" id="ARBA00023002"/>
    </source>
</evidence>
<evidence type="ECO:0000256" key="9">
    <source>
        <dbReference type="ARBA" id="ARBA00022848"/>
    </source>
</evidence>
<dbReference type="OrthoDB" id="1470350at2759"/>
<reference evidence="16" key="1">
    <citation type="submission" date="2022-01" db="EMBL/GenBank/DDBJ databases">
        <authorList>
            <person name="King R."/>
        </authorList>
    </citation>
    <scope>NUCLEOTIDE SEQUENCE</scope>
</reference>
<feature type="binding site" description="axial binding residue" evidence="14">
    <location>
        <position position="837"/>
    </location>
    <ligand>
        <name>heme</name>
        <dbReference type="ChEBI" id="CHEBI:30413"/>
    </ligand>
    <ligandPart>
        <name>Fe</name>
        <dbReference type="ChEBI" id="CHEBI:18248"/>
    </ligandPart>
</feature>
<evidence type="ECO:0000256" key="14">
    <source>
        <dbReference type="PIRSR" id="PIRSR602401-1"/>
    </source>
</evidence>
<name>A0A9P0E2G5_DIABA</name>
<organism evidence="16 17">
    <name type="scientific">Diabrotica balteata</name>
    <name type="common">Banded cucumber beetle</name>
    <dbReference type="NCBI Taxonomy" id="107213"/>
    <lineage>
        <taxon>Eukaryota</taxon>
        <taxon>Metazoa</taxon>
        <taxon>Ecdysozoa</taxon>
        <taxon>Arthropoda</taxon>
        <taxon>Hexapoda</taxon>
        <taxon>Insecta</taxon>
        <taxon>Pterygota</taxon>
        <taxon>Neoptera</taxon>
        <taxon>Endopterygota</taxon>
        <taxon>Coleoptera</taxon>
        <taxon>Polyphaga</taxon>
        <taxon>Cucujiformia</taxon>
        <taxon>Chrysomeloidea</taxon>
        <taxon>Chrysomelidae</taxon>
        <taxon>Galerucinae</taxon>
        <taxon>Diabroticina</taxon>
        <taxon>Diabroticites</taxon>
        <taxon>Diabrotica</taxon>
    </lineage>
</organism>
<evidence type="ECO:0000256" key="1">
    <source>
        <dbReference type="ARBA" id="ARBA00001971"/>
    </source>
</evidence>
<dbReference type="PRINTS" id="PR00385">
    <property type="entry name" value="P450"/>
</dbReference>
<evidence type="ECO:0000256" key="5">
    <source>
        <dbReference type="ARBA" id="ARBA00010617"/>
    </source>
</evidence>
<dbReference type="GO" id="GO:0004497">
    <property type="term" value="F:monooxygenase activity"/>
    <property type="evidence" value="ECO:0007669"/>
    <property type="project" value="UniProtKB-KW"/>
</dbReference>
<comment type="subcellular location">
    <subcellularLocation>
        <location evidence="4">Endoplasmic reticulum membrane</location>
        <topology evidence="4">Peripheral membrane protein</topology>
    </subcellularLocation>
    <subcellularLocation>
        <location evidence="3">Microsome membrane</location>
        <topology evidence="3">Peripheral membrane protein</topology>
    </subcellularLocation>
</comment>
<dbReference type="AlphaFoldDB" id="A0A9P0E2G5"/>
<dbReference type="SUPFAM" id="SSF48264">
    <property type="entry name" value="Cytochrome P450"/>
    <property type="match status" value="2"/>
</dbReference>
<dbReference type="PANTHER" id="PTHR24291">
    <property type="entry name" value="CYTOCHROME P450 FAMILY 4"/>
    <property type="match status" value="1"/>
</dbReference>
<keyword evidence="13 15" id="KW-0472">Membrane</keyword>
<evidence type="ECO:0000256" key="2">
    <source>
        <dbReference type="ARBA" id="ARBA00003690"/>
    </source>
</evidence>
<keyword evidence="12" id="KW-0503">Monooxygenase</keyword>
<evidence type="ECO:0000256" key="13">
    <source>
        <dbReference type="ARBA" id="ARBA00023136"/>
    </source>
</evidence>
<comment type="cofactor">
    <cofactor evidence="1 14">
        <name>heme</name>
        <dbReference type="ChEBI" id="CHEBI:30413"/>
    </cofactor>
</comment>
<keyword evidence="10" id="KW-0560">Oxidoreductase</keyword>
<gene>
    <name evidence="16" type="ORF">DIABBA_LOCUS1275</name>
</gene>
<comment type="function">
    <text evidence="2">May be involved in the metabolism of insect hormones and in the breakdown of synthetic insecticides.</text>
</comment>
<dbReference type="Pfam" id="PF00067">
    <property type="entry name" value="p450"/>
    <property type="match status" value="2"/>
</dbReference>
<dbReference type="InterPro" id="IPR002401">
    <property type="entry name" value="Cyt_P450_E_grp-I"/>
</dbReference>
<dbReference type="PRINTS" id="PR00463">
    <property type="entry name" value="EP450I"/>
</dbReference>
<keyword evidence="7 14" id="KW-0479">Metal-binding</keyword>
<dbReference type="GO" id="GO:0005789">
    <property type="term" value="C:endoplasmic reticulum membrane"/>
    <property type="evidence" value="ECO:0007669"/>
    <property type="project" value="UniProtKB-SubCell"/>
</dbReference>
<protein>
    <recommendedName>
        <fullName evidence="18">Cytochrome P450</fullName>
    </recommendedName>
</protein>
<keyword evidence="15" id="KW-0812">Transmembrane</keyword>
<dbReference type="GO" id="GO:0020037">
    <property type="term" value="F:heme binding"/>
    <property type="evidence" value="ECO:0007669"/>
    <property type="project" value="InterPro"/>
</dbReference>
<dbReference type="Proteomes" id="UP001153709">
    <property type="component" value="Chromosome 1"/>
</dbReference>
<evidence type="ECO:0000256" key="6">
    <source>
        <dbReference type="ARBA" id="ARBA00022617"/>
    </source>
</evidence>
<dbReference type="GO" id="GO:0016705">
    <property type="term" value="F:oxidoreductase activity, acting on paired donors, with incorporation or reduction of molecular oxygen"/>
    <property type="evidence" value="ECO:0007669"/>
    <property type="project" value="InterPro"/>
</dbReference>
<accession>A0A9P0E2G5</accession>
<evidence type="ECO:0000256" key="11">
    <source>
        <dbReference type="ARBA" id="ARBA00023004"/>
    </source>
</evidence>
<feature type="transmembrane region" description="Helical" evidence="15">
    <location>
        <begin position="6"/>
        <end position="25"/>
    </location>
</feature>
<dbReference type="FunFam" id="1.10.630.10:FF:000035">
    <property type="entry name" value="CYtochrome P450 family"/>
    <property type="match status" value="2"/>
</dbReference>
<evidence type="ECO:0000256" key="15">
    <source>
        <dbReference type="SAM" id="Phobius"/>
    </source>
</evidence>
<evidence type="ECO:0000256" key="3">
    <source>
        <dbReference type="ARBA" id="ARBA00004174"/>
    </source>
</evidence>
<proteinExistence type="inferred from homology"/>